<dbReference type="AlphaFoldDB" id="A0A084WP43"/>
<gene>
    <name evidence="2" type="ORF">ZHAS_00020178</name>
</gene>
<dbReference type="EMBL" id="KE525364">
    <property type="protein sequence ID" value="KFB51987.1"/>
    <property type="molecule type" value="Genomic_DNA"/>
</dbReference>
<evidence type="ECO:0000313" key="2">
    <source>
        <dbReference type="EMBL" id="KFB51987.1"/>
    </source>
</evidence>
<name>A0A084WP43_ANOSI</name>
<dbReference type="EnsemblMetazoa" id="ASIC020178-RA">
    <property type="protein sequence ID" value="ASIC020178-PA"/>
    <property type="gene ID" value="ASIC020178"/>
</dbReference>
<keyword evidence="4" id="KW-1185">Reference proteome</keyword>
<feature type="compositionally biased region" description="Basic and acidic residues" evidence="1">
    <location>
        <begin position="69"/>
        <end position="78"/>
    </location>
</feature>
<evidence type="ECO:0000313" key="3">
    <source>
        <dbReference type="EnsemblMetazoa" id="ASIC020178-PA"/>
    </source>
</evidence>
<accession>A0A084WP43</accession>
<reference evidence="2 4" key="1">
    <citation type="journal article" date="2014" name="BMC Genomics">
        <title>Genome sequence of Anopheles sinensis provides insight into genetics basis of mosquito competence for malaria parasites.</title>
        <authorList>
            <person name="Zhou D."/>
            <person name="Zhang D."/>
            <person name="Ding G."/>
            <person name="Shi L."/>
            <person name="Hou Q."/>
            <person name="Ye Y."/>
            <person name="Xu Y."/>
            <person name="Zhou H."/>
            <person name="Xiong C."/>
            <person name="Li S."/>
            <person name="Yu J."/>
            <person name="Hong S."/>
            <person name="Yu X."/>
            <person name="Zou P."/>
            <person name="Chen C."/>
            <person name="Chang X."/>
            <person name="Wang W."/>
            <person name="Lv Y."/>
            <person name="Sun Y."/>
            <person name="Ma L."/>
            <person name="Shen B."/>
            <person name="Zhu C."/>
        </authorList>
    </citation>
    <scope>NUCLEOTIDE SEQUENCE [LARGE SCALE GENOMIC DNA]</scope>
</reference>
<evidence type="ECO:0000313" key="4">
    <source>
        <dbReference type="Proteomes" id="UP000030765"/>
    </source>
</evidence>
<feature type="region of interest" description="Disordered" evidence="1">
    <location>
        <begin position="58"/>
        <end position="80"/>
    </location>
</feature>
<dbReference type="VEuPathDB" id="VectorBase:ASIC020178"/>
<protein>
    <submittedName>
        <fullName evidence="2 3">Thiamine-phosphate pyrophosphorylase</fullName>
    </submittedName>
</protein>
<proteinExistence type="predicted"/>
<evidence type="ECO:0000256" key="1">
    <source>
        <dbReference type="SAM" id="MobiDB-lite"/>
    </source>
</evidence>
<dbReference type="Proteomes" id="UP000030765">
    <property type="component" value="Unassembled WGS sequence"/>
</dbReference>
<reference evidence="3" key="2">
    <citation type="submission" date="2020-05" db="UniProtKB">
        <authorList>
            <consortium name="EnsemblMetazoa"/>
        </authorList>
    </citation>
    <scope>IDENTIFICATION</scope>
</reference>
<sequence length="113" mass="12681">MANGTMAACGEHVDHNVEYKSHHLLPGFDDANCDAFANGKVRLRCIHQMVAVSIRSTKTLHERHKARSARKDDSEKTAMSHARVCHIDTAFWEAGDDRQQRPSLTASSQRLLK</sequence>
<dbReference type="EMBL" id="ATLV01024889">
    <property type="status" value="NOT_ANNOTATED_CDS"/>
    <property type="molecule type" value="Genomic_DNA"/>
</dbReference>
<organism evidence="2">
    <name type="scientific">Anopheles sinensis</name>
    <name type="common">Mosquito</name>
    <dbReference type="NCBI Taxonomy" id="74873"/>
    <lineage>
        <taxon>Eukaryota</taxon>
        <taxon>Metazoa</taxon>
        <taxon>Ecdysozoa</taxon>
        <taxon>Arthropoda</taxon>
        <taxon>Hexapoda</taxon>
        <taxon>Insecta</taxon>
        <taxon>Pterygota</taxon>
        <taxon>Neoptera</taxon>
        <taxon>Endopterygota</taxon>
        <taxon>Diptera</taxon>
        <taxon>Nematocera</taxon>
        <taxon>Culicoidea</taxon>
        <taxon>Culicidae</taxon>
        <taxon>Anophelinae</taxon>
        <taxon>Anopheles</taxon>
    </lineage>
</organism>